<evidence type="ECO:0000256" key="2">
    <source>
        <dbReference type="ARBA" id="ARBA00022801"/>
    </source>
</evidence>
<dbReference type="EMBL" id="JACJIM010000009">
    <property type="protein sequence ID" value="MBA9065560.1"/>
    <property type="molecule type" value="Genomic_DNA"/>
</dbReference>
<keyword evidence="5" id="KW-1185">Reference proteome</keyword>
<protein>
    <submittedName>
        <fullName evidence="4">Poly(Hydroxyalkanoate) depolymerase family esterase</fullName>
    </submittedName>
</protein>
<reference evidence="4 5" key="1">
    <citation type="submission" date="2020-08" db="EMBL/GenBank/DDBJ databases">
        <title>Genomic Encyclopedia of Type Strains, Phase IV (KMG-IV): sequencing the most valuable type-strain genomes for metagenomic binning, comparative biology and taxonomic classification.</title>
        <authorList>
            <person name="Goeker M."/>
        </authorList>
    </citation>
    <scope>NUCLEOTIDE SEQUENCE [LARGE SCALE GENOMIC DNA]</scope>
    <source>
        <strain evidence="4 5">DSM 5686</strain>
    </source>
</reference>
<feature type="region of interest" description="Disordered" evidence="3">
    <location>
        <begin position="105"/>
        <end position="124"/>
    </location>
</feature>
<evidence type="ECO:0000256" key="1">
    <source>
        <dbReference type="ARBA" id="ARBA00022729"/>
    </source>
</evidence>
<organism evidence="4 5">
    <name type="scientific">Methylobacterium fujisawaense</name>
    <dbReference type="NCBI Taxonomy" id="107400"/>
    <lineage>
        <taxon>Bacteria</taxon>
        <taxon>Pseudomonadati</taxon>
        <taxon>Pseudomonadota</taxon>
        <taxon>Alphaproteobacteria</taxon>
        <taxon>Hyphomicrobiales</taxon>
        <taxon>Methylobacteriaceae</taxon>
        <taxon>Methylobacterium</taxon>
    </lineage>
</organism>
<feature type="region of interest" description="Disordered" evidence="3">
    <location>
        <begin position="28"/>
        <end position="55"/>
    </location>
</feature>
<dbReference type="Pfam" id="PF10503">
    <property type="entry name" value="Esterase_PHB"/>
    <property type="match status" value="1"/>
</dbReference>
<evidence type="ECO:0000313" key="5">
    <source>
        <dbReference type="Proteomes" id="UP000565455"/>
    </source>
</evidence>
<evidence type="ECO:0000313" key="4">
    <source>
        <dbReference type="EMBL" id="MBA9065560.1"/>
    </source>
</evidence>
<dbReference type="Gene3D" id="3.40.50.1820">
    <property type="entry name" value="alpha/beta hydrolase"/>
    <property type="match status" value="1"/>
</dbReference>
<proteinExistence type="predicted"/>
<sequence>MFRFPKIDPSKLDLSAFGMSQFDPHAFGSATAKGRGTGPGTGQGTGRGTGAADRTARMQDAMARFRRGQEVAVAQWTEARRGMADRPGTAGHAEQTLDMEAPTAAGGAWTAPDQGGGSRPGTAPDLSAMLRALRERLPNAGPSARRPAAEVPPGARFEDRVFTEAAGSRGYKVYVPSGYRGQALPVIVMLHGCTQNPDDFAAGTRMNALAEEQTFLVAYPEQPPSANLQRCWNWYAAGDQVREGGEPALIAGIARSVVAEFSADPGRIYAAGLSAGGAAAAILAATYPDLFAAVGIHSGLACGAARDMPTAFAAMQGQGSAPGPNRQAVPTIVFHGDGDRTVHPVNGDRVAAQAVPAPGLDETVSRGTSPGGMAYTRTVRSDATGRPVLEQWVLHGAGHAWSGGSPDGSYTDPRGPDASGEMVRFFLAQEGASADRA</sequence>
<dbReference type="Proteomes" id="UP000565455">
    <property type="component" value="Unassembled WGS sequence"/>
</dbReference>
<keyword evidence="2" id="KW-0378">Hydrolase</keyword>
<feature type="compositionally biased region" description="Gly residues" evidence="3">
    <location>
        <begin position="35"/>
        <end position="49"/>
    </location>
</feature>
<evidence type="ECO:0000256" key="3">
    <source>
        <dbReference type="SAM" id="MobiDB-lite"/>
    </source>
</evidence>
<comment type="caution">
    <text evidence="4">The sequence shown here is derived from an EMBL/GenBank/DDBJ whole genome shotgun (WGS) entry which is preliminary data.</text>
</comment>
<keyword evidence="1" id="KW-0732">Signal</keyword>
<dbReference type="NCBIfam" id="TIGR01840">
    <property type="entry name" value="esterase_phb"/>
    <property type="match status" value="1"/>
</dbReference>
<dbReference type="InterPro" id="IPR010126">
    <property type="entry name" value="Esterase_phb"/>
</dbReference>
<name>A0ABR6DIK0_9HYPH</name>
<dbReference type="InterPro" id="IPR050955">
    <property type="entry name" value="Plant_Biomass_Hydrol_Est"/>
</dbReference>
<accession>A0ABR6DIK0</accession>
<feature type="region of interest" description="Disordered" evidence="3">
    <location>
        <begin position="400"/>
        <end position="421"/>
    </location>
</feature>
<gene>
    <name evidence="4" type="ORF">GGQ91_004982</name>
</gene>
<dbReference type="PANTHER" id="PTHR43037">
    <property type="entry name" value="UNNAMED PRODUCT-RELATED"/>
    <property type="match status" value="1"/>
</dbReference>
<dbReference type="InterPro" id="IPR029058">
    <property type="entry name" value="AB_hydrolase_fold"/>
</dbReference>
<dbReference type="SUPFAM" id="SSF53474">
    <property type="entry name" value="alpha/beta-Hydrolases"/>
    <property type="match status" value="1"/>
</dbReference>
<dbReference type="PANTHER" id="PTHR43037:SF1">
    <property type="entry name" value="BLL1128 PROTEIN"/>
    <property type="match status" value="1"/>
</dbReference>